<dbReference type="PANTHER" id="PTHR45228:SF4">
    <property type="entry name" value="LIPOPROTEIN"/>
    <property type="match status" value="1"/>
</dbReference>
<dbReference type="EMBL" id="BLRV01000089">
    <property type="protein sequence ID" value="GFP21718.1"/>
    <property type="molecule type" value="Genomic_DNA"/>
</dbReference>
<feature type="transmembrane region" description="Helical" evidence="1">
    <location>
        <begin position="137"/>
        <end position="160"/>
    </location>
</feature>
<dbReference type="Pfam" id="PF20972">
    <property type="entry name" value="MASE9"/>
    <property type="match status" value="1"/>
</dbReference>
<dbReference type="InterPro" id="IPR006674">
    <property type="entry name" value="HD_domain"/>
</dbReference>
<dbReference type="PROSITE" id="PS51832">
    <property type="entry name" value="HD_GYP"/>
    <property type="match status" value="1"/>
</dbReference>
<feature type="transmembrane region" description="Helical" evidence="1">
    <location>
        <begin position="68"/>
        <end position="92"/>
    </location>
</feature>
<dbReference type="Gene3D" id="1.10.3210.10">
    <property type="entry name" value="Hypothetical protein af1432"/>
    <property type="match status" value="1"/>
</dbReference>
<proteinExistence type="predicted"/>
<dbReference type="SUPFAM" id="SSF109604">
    <property type="entry name" value="HD-domain/PDEase-like"/>
    <property type="match status" value="1"/>
</dbReference>
<evidence type="ECO:0000313" key="5">
    <source>
        <dbReference type="Proteomes" id="UP000580051"/>
    </source>
</evidence>
<dbReference type="InterPro" id="IPR048430">
    <property type="entry name" value="MASE9"/>
</dbReference>
<evidence type="ECO:0000259" key="3">
    <source>
        <dbReference type="PROSITE" id="PS51832"/>
    </source>
</evidence>
<feature type="transmembrane region" description="Helical" evidence="1">
    <location>
        <begin position="104"/>
        <end position="125"/>
    </location>
</feature>
<dbReference type="InterPro" id="IPR037522">
    <property type="entry name" value="HD_GYP_dom"/>
</dbReference>
<dbReference type="PANTHER" id="PTHR45228">
    <property type="entry name" value="CYCLIC DI-GMP PHOSPHODIESTERASE TM_0186-RELATED"/>
    <property type="match status" value="1"/>
</dbReference>
<evidence type="ECO:0000259" key="2">
    <source>
        <dbReference type="PROSITE" id="PS51831"/>
    </source>
</evidence>
<accession>A0A6V8NN33</accession>
<dbReference type="NCBIfam" id="TIGR00277">
    <property type="entry name" value="HDIG"/>
    <property type="match status" value="1"/>
</dbReference>
<feature type="transmembrane region" description="Helical" evidence="1">
    <location>
        <begin position="180"/>
        <end position="200"/>
    </location>
</feature>
<dbReference type="InterPro" id="IPR006675">
    <property type="entry name" value="HDIG_dom"/>
</dbReference>
<feature type="transmembrane region" description="Helical" evidence="1">
    <location>
        <begin position="9"/>
        <end position="28"/>
    </location>
</feature>
<dbReference type="InterPro" id="IPR003607">
    <property type="entry name" value="HD/PDEase_dom"/>
</dbReference>
<protein>
    <submittedName>
        <fullName evidence="4">Putative two-component system response regulator</fullName>
    </submittedName>
</protein>
<dbReference type="InterPro" id="IPR052020">
    <property type="entry name" value="Cyclic_di-GMP/3'3'-cGAMP_PDE"/>
</dbReference>
<comment type="caution">
    <text evidence="4">The sequence shown here is derived from an EMBL/GenBank/DDBJ whole genome shotgun (WGS) entry which is preliminary data.</text>
</comment>
<dbReference type="RefSeq" id="WP_176226823.1">
    <property type="nucleotide sequence ID" value="NZ_BLRV01000089.1"/>
</dbReference>
<dbReference type="Proteomes" id="UP000580051">
    <property type="component" value="Unassembled WGS sequence"/>
</dbReference>
<feature type="domain" description="HD" evidence="2">
    <location>
        <begin position="249"/>
        <end position="371"/>
    </location>
</feature>
<dbReference type="CDD" id="cd00077">
    <property type="entry name" value="HDc"/>
    <property type="match status" value="1"/>
</dbReference>
<feature type="transmembrane region" description="Helical" evidence="1">
    <location>
        <begin position="207"/>
        <end position="225"/>
    </location>
</feature>
<dbReference type="SMART" id="SM00471">
    <property type="entry name" value="HDc"/>
    <property type="match status" value="1"/>
</dbReference>
<dbReference type="AlphaFoldDB" id="A0A6V8NN33"/>
<evidence type="ECO:0000256" key="1">
    <source>
        <dbReference type="SAM" id="Phobius"/>
    </source>
</evidence>
<gene>
    <name evidence="4" type="ORF">HKBW3S06_00945</name>
</gene>
<dbReference type="Pfam" id="PF13487">
    <property type="entry name" value="HD_5"/>
    <property type="match status" value="1"/>
</dbReference>
<keyword evidence="1" id="KW-0812">Transmembrane</keyword>
<organism evidence="4 5">
    <name type="scientific">Candidatus Hakubella thermalkaliphila</name>
    <dbReference type="NCBI Taxonomy" id="2754717"/>
    <lineage>
        <taxon>Bacteria</taxon>
        <taxon>Bacillati</taxon>
        <taxon>Actinomycetota</taxon>
        <taxon>Actinomycetota incertae sedis</taxon>
        <taxon>Candidatus Hakubellales</taxon>
        <taxon>Candidatus Hakubellaceae</taxon>
        <taxon>Candidatus Hakubella</taxon>
    </lineage>
</organism>
<evidence type="ECO:0000313" key="4">
    <source>
        <dbReference type="EMBL" id="GFP21718.1"/>
    </source>
</evidence>
<reference evidence="4 5" key="1">
    <citation type="journal article" date="2020" name="Front. Microbiol.">
        <title>Single-cell genomics of novel Actinobacteria with the Wood-Ljungdahl pathway discovered in a serpentinizing system.</title>
        <authorList>
            <person name="Merino N."/>
            <person name="Kawai M."/>
            <person name="Boyd E.S."/>
            <person name="Colman D.R."/>
            <person name="McGlynn S.E."/>
            <person name="Nealson K.H."/>
            <person name="Kurokawa K."/>
            <person name="Hongoh Y."/>
        </authorList>
    </citation>
    <scope>NUCLEOTIDE SEQUENCE [LARGE SCALE GENOMIC DNA]</scope>
    <source>
        <strain evidence="4 5">S06</strain>
    </source>
</reference>
<feature type="transmembrane region" description="Helical" evidence="1">
    <location>
        <begin position="34"/>
        <end position="56"/>
    </location>
</feature>
<dbReference type="PROSITE" id="PS51831">
    <property type="entry name" value="HD"/>
    <property type="match status" value="1"/>
</dbReference>
<keyword evidence="1" id="KW-1133">Transmembrane helix</keyword>
<name>A0A6V8NN33_9ACTN</name>
<feature type="domain" description="HD-GYP" evidence="3">
    <location>
        <begin position="227"/>
        <end position="419"/>
    </location>
</feature>
<keyword evidence="1" id="KW-0472">Membrane</keyword>
<sequence>MAQKISGRLLAYILSVFLAGLGIFLYVYQAYPGISIEGAIAFGLLVLVTDNLAVMLPKAGAVSVAGSILMACLFVNGPVTASLISILQLLHVADFKNREPWYKYLFNGGQFLLAVGIGGIIFKTINRSGAFALQGEVVLAVVLSCLAYFVINTGLTAIAVSASTPERTSAIHTWLYNYAWLFPFHILVSIVAVGIALLYLRFGSVSLLFSTLPLILTQYIWLLTLRERKAVLDNIINMVRIMEAKDVYTAGHSRRVAQYAEKIGRELRLNEFEIDNLKNAAYLHDVGKIQIDLSVLNNEEQLSSEARKIFQSHVTVSAEITRSIVYTKSISDIIWSHHERYDGQGYPRGLKGDEIPIRAAILSVADSFDAMTTKRPYRDPFPLEKAVQEIELNSGKMYHPAVVEAFLKSAQKGDFLIEE</sequence>